<feature type="region of interest" description="Disordered" evidence="7">
    <location>
        <begin position="1415"/>
        <end position="1449"/>
    </location>
</feature>
<dbReference type="Pfam" id="PF21743">
    <property type="entry name" value="PTM_DIR17_Tudor"/>
    <property type="match status" value="1"/>
</dbReference>
<comment type="subcellular location">
    <subcellularLocation>
        <location evidence="1">Nucleus</location>
    </subcellularLocation>
</comment>
<dbReference type="Proteomes" id="UP000087171">
    <property type="component" value="Chromosome Ca6"/>
</dbReference>
<dbReference type="GO" id="GO:0005634">
    <property type="term" value="C:nucleus"/>
    <property type="evidence" value="ECO:0007669"/>
    <property type="project" value="UniProtKB-SubCell"/>
</dbReference>
<dbReference type="GO" id="GO:0000785">
    <property type="term" value="C:chromatin"/>
    <property type="evidence" value="ECO:0007669"/>
    <property type="project" value="UniProtKB-ARBA"/>
</dbReference>
<feature type="region of interest" description="Disordered" evidence="7">
    <location>
        <begin position="137"/>
        <end position="185"/>
    </location>
</feature>
<dbReference type="InterPro" id="IPR019786">
    <property type="entry name" value="Zinc_finger_PHD-type_CS"/>
</dbReference>
<gene>
    <name evidence="11" type="primary">LOC101502264</name>
</gene>
<name>A0A1S3EBK9_CICAR</name>
<accession>A0A1S3EBK9</accession>
<evidence type="ECO:0000259" key="8">
    <source>
        <dbReference type="PROSITE" id="PS50016"/>
    </source>
</evidence>
<dbReference type="InterPro" id="IPR013083">
    <property type="entry name" value="Znf_RING/FYVE/PHD"/>
</dbReference>
<proteinExistence type="predicted"/>
<dbReference type="CDD" id="cd20401">
    <property type="entry name" value="Tudor_AtPTM-like"/>
    <property type="match status" value="1"/>
</dbReference>
<keyword evidence="4" id="KW-0862">Zinc</keyword>
<dbReference type="PROSITE" id="PS50016">
    <property type="entry name" value="ZF_PHD_2"/>
    <property type="match status" value="1"/>
</dbReference>
<dbReference type="SMART" id="SM00571">
    <property type="entry name" value="DDT"/>
    <property type="match status" value="1"/>
</dbReference>
<feature type="region of interest" description="Disordered" evidence="7">
    <location>
        <begin position="1254"/>
        <end position="1318"/>
    </location>
</feature>
<dbReference type="Pfam" id="PF00628">
    <property type="entry name" value="PHD"/>
    <property type="match status" value="1"/>
</dbReference>
<dbReference type="GeneID" id="101502264"/>
<dbReference type="CDD" id="cd15489">
    <property type="entry name" value="PHD_SF"/>
    <property type="match status" value="1"/>
</dbReference>
<evidence type="ECO:0000256" key="5">
    <source>
        <dbReference type="ARBA" id="ARBA00023242"/>
    </source>
</evidence>
<dbReference type="PANTHER" id="PTHR46508:SF1">
    <property type="entry name" value="PHD FINGER FAMILY PROTEIN"/>
    <property type="match status" value="1"/>
</dbReference>
<keyword evidence="10" id="KW-1185">Reference proteome</keyword>
<feature type="region of interest" description="Disordered" evidence="7">
    <location>
        <begin position="1"/>
        <end position="34"/>
    </location>
</feature>
<dbReference type="Pfam" id="PF24294">
    <property type="entry name" value="Chromo_PTM"/>
    <property type="match status" value="1"/>
</dbReference>
<keyword evidence="3 6" id="KW-0863">Zinc-finger</keyword>
<dbReference type="Pfam" id="PF15612">
    <property type="entry name" value="WHIM1"/>
    <property type="match status" value="1"/>
</dbReference>
<evidence type="ECO:0000259" key="9">
    <source>
        <dbReference type="PROSITE" id="PS50827"/>
    </source>
</evidence>
<dbReference type="CDD" id="cd15532">
    <property type="entry name" value="PHD2_CHD_II"/>
    <property type="match status" value="1"/>
</dbReference>
<evidence type="ECO:0000313" key="10">
    <source>
        <dbReference type="Proteomes" id="UP000087171"/>
    </source>
</evidence>
<dbReference type="PANTHER" id="PTHR46508">
    <property type="entry name" value="PHD FINGER FAMILY PROTEIN"/>
    <property type="match status" value="1"/>
</dbReference>
<evidence type="ECO:0000256" key="3">
    <source>
        <dbReference type="ARBA" id="ARBA00022771"/>
    </source>
</evidence>
<keyword evidence="2" id="KW-0479">Metal-binding</keyword>
<dbReference type="SMART" id="SM00249">
    <property type="entry name" value="PHD"/>
    <property type="match status" value="3"/>
</dbReference>
<dbReference type="PROSITE" id="PS50827">
    <property type="entry name" value="DDT"/>
    <property type="match status" value="1"/>
</dbReference>
<feature type="compositionally biased region" description="Basic and acidic residues" evidence="7">
    <location>
        <begin position="17"/>
        <end position="34"/>
    </location>
</feature>
<dbReference type="InterPro" id="IPR028942">
    <property type="entry name" value="WHIM1_dom"/>
</dbReference>
<evidence type="ECO:0000313" key="11">
    <source>
        <dbReference type="RefSeq" id="XP_012572803.1"/>
    </source>
</evidence>
<feature type="domain" description="PHD-type" evidence="8">
    <location>
        <begin position="413"/>
        <end position="460"/>
    </location>
</feature>
<evidence type="ECO:0000256" key="4">
    <source>
        <dbReference type="ARBA" id="ARBA00022833"/>
    </source>
</evidence>
<protein>
    <submittedName>
        <fullName evidence="11">DDT domain-containing protein PTM-like</fullName>
    </submittedName>
</protein>
<dbReference type="OrthoDB" id="784962at2759"/>
<dbReference type="Gene3D" id="2.60.120.650">
    <property type="entry name" value="Cupin"/>
    <property type="match status" value="1"/>
</dbReference>
<dbReference type="InterPro" id="IPR019787">
    <property type="entry name" value="Znf_PHD-finger"/>
</dbReference>
<dbReference type="GO" id="GO:0008270">
    <property type="term" value="F:zinc ion binding"/>
    <property type="evidence" value="ECO:0007669"/>
    <property type="project" value="UniProtKB-KW"/>
</dbReference>
<dbReference type="STRING" id="3827.A0A1S3EBK9"/>
<dbReference type="InterPro" id="IPR056618">
    <property type="entry name" value="Chromo_PTM"/>
</dbReference>
<reference evidence="11" key="2">
    <citation type="submission" date="2025-08" db="UniProtKB">
        <authorList>
            <consortium name="RefSeq"/>
        </authorList>
    </citation>
    <scope>IDENTIFICATION</scope>
    <source>
        <tissue evidence="11">Etiolated seedlings</tissue>
    </source>
</reference>
<dbReference type="InterPro" id="IPR001965">
    <property type="entry name" value="Znf_PHD"/>
</dbReference>
<dbReference type="SUPFAM" id="SSF57903">
    <property type="entry name" value="FYVE/PHD zinc finger"/>
    <property type="match status" value="2"/>
</dbReference>
<sequence>MEQPVVRSRGRPRKRRKEEDEKEVKSKSVHEAKRQASETRSIALVGRYVLKNFPGNGVFLGKVVYYELGLYRVNYEDGDFEDLESGEIRPILISNVDSDVDLVRRMNKLEKLVLKNSAKVSVKAKSAVDVAVPSEGGLSVEKDKDKDEDDEVGADSSSDSDTGLMERDSVSDVETPPLPPQLLLPPSSGTIGVPEQCVSHLFSVYGFLRSFSTRLFLQPFTLDEFVGSLNCQVSNYLFDAIHVCLMRVLRRHLETLLSEGSELASQCLRYYDWSLVDTLTWSVFVILYLAVNGYTKGPVWKGFFDEVFTGEYYLLPVSRKLMILQILCDDVLESEELKAEMNSRKESEVGMDYDAEDILPAETGPKKVHPRYARTSSSEDKEAMKLVSTSNAVNQPGNSISESTGDGDVDRNGDECRLCGMDGTLLCCDGCPSAYHSRCIGVMKMFIPEGPWYCPECKINMTGPTIAKETSLRGAEIFGRDLYGQLFMGTCDHLLVLNIDNNEFCLRYYNQNDIPKVIQVLCESMQHRPMYYGICMAVLQYWNVSGNFLPLSASIETDIEDETKFATPLLPPPSEGNHKPVSLVKGECSPTTASFTHNDNMGPSLNAFQAITQSPALENSGNARTEECCTVNAKLAEETGTDVIISAGSVSHQSNMSFQNSVNMSTAVDNDMCSLVNSQFSNCGHVNDMGLPMNFSLQTKENTQVGFGKCGRNSTDDCYMGFSYKPMSYINYYMHGDFAASAASKFSIISSEESKLVEGHVSDSQKKTAAAYTYLQAKAFSLAASRFFWPSSEKKLVEVPRERCGWCISCKANVSSKRGCMLNHALISATKGAMKILATFSPIRSGEGILPSIATYILYMEECLRGLIVGPFLNASYRRHWRKQVDQATTFSAIKPLLLKLEENIRIIAFCGDWAKLMDDWLVEFPVIQSATSTLGTTQKRAPGGRRYKKKLPIDEATADGSQENIWWRGGQYSKFLFQNAALPKSMIRKAARQGGSRKISGIFYADGSEIPKRSRQLVWRVAVQMSRNASQLALQVRYLDFYLRWSDLIRPEQNIQDGKGQETEASAFRNANICDKKLVEGKICYGIAFGSQKHLSNRVMKSVIETEQGSQGKVKFWFSETRIPLYLVKEYEEGNEKVICEEDYSSTSQLLRRRLKGTHNDIFFYLVCKRDNLAFSCSTCQMGISIRNAYKCNACQGYCHEDCSISSVSRLSTNGGVEHLTTCKQCHHAMLLAPNETIDESPTSPLILQRQENSSGTVFKGPRSKAGHSDTKQVSSMSASKGPKRKCHEQTLTSTKRKNSHPETKQAASDSTSASSARRNNCSWGIIWKKKINEDPNIDFRMKNILLKGGSDIPDLEPVCHLCKKAYRSDLMYICCETCQNWYHAEAIELEESKISDVLGFKCCKCRRIKSPACPYSDSKPKSEVKKSRRRASKKEHYAADSDSGTFNDMRECEPATPVFPVENDPLLFNLANVELITEPNNLDMDVDWNNVSMPGPQKLPVRRHVKHEGDGDGSVVGVPLHAEFATNSEVGNLSNPADSMLPFEYDPAAFDSNLLNNSENVNNEYMEYEDNTYFDPAELLPLDGGDTHFDGGDDAHFDGGDDTHFDGGDVSAELLDLDYFKNPDTAVPEEYGDAIYSCCKCSQIEPVPDLCCQTCGVFIHSQCLSGIFLRFEFTVKLKEPNGSNIAACKEVFIL</sequence>
<feature type="domain" description="DDT" evidence="9">
    <location>
        <begin position="195"/>
        <end position="255"/>
    </location>
</feature>
<evidence type="ECO:0000256" key="7">
    <source>
        <dbReference type="SAM" id="MobiDB-lite"/>
    </source>
</evidence>
<dbReference type="InterPro" id="IPR047365">
    <property type="entry name" value="Tudor_AtPTM-like"/>
</dbReference>
<evidence type="ECO:0000256" key="2">
    <source>
        <dbReference type="ARBA" id="ARBA00022723"/>
    </source>
</evidence>
<dbReference type="RefSeq" id="XP_012572803.1">
    <property type="nucleotide sequence ID" value="XM_012717349.2"/>
</dbReference>
<evidence type="ECO:0000256" key="6">
    <source>
        <dbReference type="PROSITE-ProRule" id="PRU00146"/>
    </source>
</evidence>
<evidence type="ECO:0000256" key="1">
    <source>
        <dbReference type="ARBA" id="ARBA00004123"/>
    </source>
</evidence>
<organism evidence="10 11">
    <name type="scientific">Cicer arietinum</name>
    <name type="common">Chickpea</name>
    <name type="synonym">Garbanzo</name>
    <dbReference type="NCBI Taxonomy" id="3827"/>
    <lineage>
        <taxon>Eukaryota</taxon>
        <taxon>Viridiplantae</taxon>
        <taxon>Streptophyta</taxon>
        <taxon>Embryophyta</taxon>
        <taxon>Tracheophyta</taxon>
        <taxon>Spermatophyta</taxon>
        <taxon>Magnoliopsida</taxon>
        <taxon>eudicotyledons</taxon>
        <taxon>Gunneridae</taxon>
        <taxon>Pentapetalae</taxon>
        <taxon>rosids</taxon>
        <taxon>fabids</taxon>
        <taxon>Fabales</taxon>
        <taxon>Fabaceae</taxon>
        <taxon>Papilionoideae</taxon>
        <taxon>50 kb inversion clade</taxon>
        <taxon>NPAAA clade</taxon>
        <taxon>Hologalegina</taxon>
        <taxon>IRL clade</taxon>
        <taxon>Cicereae</taxon>
        <taxon>Cicer</taxon>
    </lineage>
</organism>
<dbReference type="KEGG" id="cam:101502264"/>
<dbReference type="InterPro" id="IPR011011">
    <property type="entry name" value="Znf_FYVE_PHD"/>
</dbReference>
<dbReference type="PROSITE" id="PS01359">
    <property type="entry name" value="ZF_PHD_1"/>
    <property type="match status" value="1"/>
</dbReference>
<keyword evidence="5" id="KW-0539">Nucleus</keyword>
<dbReference type="Gene3D" id="3.30.40.10">
    <property type="entry name" value="Zinc/RING finger domain, C3HC4 (zinc finger)"/>
    <property type="match status" value="1"/>
</dbReference>
<reference evidence="10" key="1">
    <citation type="journal article" date="2013" name="Nat. Biotechnol.">
        <title>Draft genome sequence of chickpea (Cicer arietinum) provides a resource for trait improvement.</title>
        <authorList>
            <person name="Varshney R.K."/>
            <person name="Song C."/>
            <person name="Saxena R.K."/>
            <person name="Azam S."/>
            <person name="Yu S."/>
            <person name="Sharpe A.G."/>
            <person name="Cannon S."/>
            <person name="Baek J."/>
            <person name="Rosen B.D."/>
            <person name="Tar'an B."/>
            <person name="Millan T."/>
            <person name="Zhang X."/>
            <person name="Ramsay L.D."/>
            <person name="Iwata A."/>
            <person name="Wang Y."/>
            <person name="Nelson W."/>
            <person name="Farmer A.D."/>
            <person name="Gaur P.M."/>
            <person name="Soderlund C."/>
            <person name="Penmetsa R.V."/>
            <person name="Xu C."/>
            <person name="Bharti A.K."/>
            <person name="He W."/>
            <person name="Winter P."/>
            <person name="Zhao S."/>
            <person name="Hane J.K."/>
            <person name="Carrasquilla-Garcia N."/>
            <person name="Condie J.A."/>
            <person name="Upadhyaya H.D."/>
            <person name="Luo M.C."/>
            <person name="Thudi M."/>
            <person name="Gowda C.L."/>
            <person name="Singh N.P."/>
            <person name="Lichtenzveig J."/>
            <person name="Gali K.K."/>
            <person name="Rubio J."/>
            <person name="Nadarajan N."/>
            <person name="Dolezel J."/>
            <person name="Bansal K.C."/>
            <person name="Xu X."/>
            <person name="Edwards D."/>
            <person name="Zhang G."/>
            <person name="Kahl G."/>
            <person name="Gil J."/>
            <person name="Singh K.B."/>
            <person name="Datta S.K."/>
            <person name="Jackson S.A."/>
            <person name="Wang J."/>
            <person name="Cook D.R."/>
        </authorList>
    </citation>
    <scope>NUCLEOTIDE SEQUENCE [LARGE SCALE GENOMIC DNA]</scope>
    <source>
        <strain evidence="10">cv. CDC Frontier</strain>
    </source>
</reference>
<dbReference type="Pfam" id="PF02791">
    <property type="entry name" value="DDT"/>
    <property type="match status" value="1"/>
</dbReference>
<feature type="compositionally biased region" description="Low complexity" evidence="7">
    <location>
        <begin position="1308"/>
        <end position="1318"/>
    </location>
</feature>
<dbReference type="InterPro" id="IPR018501">
    <property type="entry name" value="DDT_dom"/>
</dbReference>